<evidence type="ECO:0000313" key="2">
    <source>
        <dbReference type="Proteomes" id="UP001595962"/>
    </source>
</evidence>
<keyword evidence="2" id="KW-1185">Reference proteome</keyword>
<proteinExistence type="predicted"/>
<name>A0ABV9JJS8_9GAMM</name>
<evidence type="ECO:0000313" key="1">
    <source>
        <dbReference type="EMBL" id="MFC4654380.1"/>
    </source>
</evidence>
<reference evidence="2" key="1">
    <citation type="journal article" date="2019" name="Int. J. Syst. Evol. Microbiol.">
        <title>The Global Catalogue of Microorganisms (GCM) 10K type strain sequencing project: providing services to taxonomists for standard genome sequencing and annotation.</title>
        <authorList>
            <consortium name="The Broad Institute Genomics Platform"/>
            <consortium name="The Broad Institute Genome Sequencing Center for Infectious Disease"/>
            <person name="Wu L."/>
            <person name="Ma J."/>
        </authorList>
    </citation>
    <scope>NUCLEOTIDE SEQUENCE [LARGE SCALE GENOMIC DNA]</scope>
    <source>
        <strain evidence="2">DT28</strain>
    </source>
</reference>
<gene>
    <name evidence="1" type="ORF">ACFO3I_04980</name>
</gene>
<protein>
    <submittedName>
        <fullName evidence="1">DUF2590 family protein</fullName>
    </submittedName>
</protein>
<dbReference type="EMBL" id="JBHSGB010000005">
    <property type="protein sequence ID" value="MFC4654380.1"/>
    <property type="molecule type" value="Genomic_DNA"/>
</dbReference>
<dbReference type="RefSeq" id="WP_377332245.1">
    <property type="nucleotide sequence ID" value="NZ_JBHSGB010000005.1"/>
</dbReference>
<sequence length="112" mass="12314">MEKYSDLFIEGGGLAMNSISQPDLIHSRASIAQDVKHRLLESGLVTKLLAQRSSALRNDVFTEMELLIETDTRLRPGTIEITEQASGRVLITAETYEFGSISTEVITNATNS</sequence>
<comment type="caution">
    <text evidence="1">The sequence shown here is derived from an EMBL/GenBank/DDBJ whole genome shotgun (WGS) entry which is preliminary data.</text>
</comment>
<dbReference type="Pfam" id="PF10761">
    <property type="entry name" value="DUF2590"/>
    <property type="match status" value="1"/>
</dbReference>
<organism evidence="1 2">
    <name type="scientific">Rheinheimera marina</name>
    <dbReference type="NCBI Taxonomy" id="1774958"/>
    <lineage>
        <taxon>Bacteria</taxon>
        <taxon>Pseudomonadati</taxon>
        <taxon>Pseudomonadota</taxon>
        <taxon>Gammaproteobacteria</taxon>
        <taxon>Chromatiales</taxon>
        <taxon>Chromatiaceae</taxon>
        <taxon>Rheinheimera</taxon>
    </lineage>
</organism>
<dbReference type="Proteomes" id="UP001595962">
    <property type="component" value="Unassembled WGS sequence"/>
</dbReference>
<dbReference type="InterPro" id="IPR019697">
    <property type="entry name" value="Phage_HP1_Orf28"/>
</dbReference>
<accession>A0ABV9JJS8</accession>